<organism evidence="2 3">
    <name type="scientific">Tripterygium wilfordii</name>
    <name type="common">Thunder God vine</name>
    <dbReference type="NCBI Taxonomy" id="458696"/>
    <lineage>
        <taxon>Eukaryota</taxon>
        <taxon>Viridiplantae</taxon>
        <taxon>Streptophyta</taxon>
        <taxon>Embryophyta</taxon>
        <taxon>Tracheophyta</taxon>
        <taxon>Spermatophyta</taxon>
        <taxon>Magnoliopsida</taxon>
        <taxon>eudicotyledons</taxon>
        <taxon>Gunneridae</taxon>
        <taxon>Pentapetalae</taxon>
        <taxon>rosids</taxon>
        <taxon>fabids</taxon>
        <taxon>Celastrales</taxon>
        <taxon>Celastraceae</taxon>
        <taxon>Tripterygium</taxon>
    </lineage>
</organism>
<feature type="transmembrane region" description="Helical" evidence="1">
    <location>
        <begin position="254"/>
        <end position="278"/>
    </location>
</feature>
<dbReference type="PANTHER" id="PTHR33133">
    <property type="entry name" value="OS08G0107100 PROTEIN-RELATED"/>
    <property type="match status" value="1"/>
</dbReference>
<accession>A0A7J7D942</accession>
<feature type="transmembrane region" description="Helical" evidence="1">
    <location>
        <begin position="178"/>
        <end position="204"/>
    </location>
</feature>
<feature type="transmembrane region" description="Helical" evidence="1">
    <location>
        <begin position="225"/>
        <end position="248"/>
    </location>
</feature>
<feature type="transmembrane region" description="Helical" evidence="1">
    <location>
        <begin position="92"/>
        <end position="118"/>
    </location>
</feature>
<evidence type="ECO:0008006" key="4">
    <source>
        <dbReference type="Google" id="ProtNLM"/>
    </source>
</evidence>
<feature type="transmembrane region" description="Helical" evidence="1">
    <location>
        <begin position="139"/>
        <end position="166"/>
    </location>
</feature>
<keyword evidence="1" id="KW-0812">Transmembrane</keyword>
<reference evidence="2 3" key="1">
    <citation type="journal article" date="2020" name="Nat. Commun.">
        <title>Genome of Tripterygium wilfordii and identification of cytochrome P450 involved in triptolide biosynthesis.</title>
        <authorList>
            <person name="Tu L."/>
            <person name="Su P."/>
            <person name="Zhang Z."/>
            <person name="Gao L."/>
            <person name="Wang J."/>
            <person name="Hu T."/>
            <person name="Zhou J."/>
            <person name="Zhang Y."/>
            <person name="Zhao Y."/>
            <person name="Liu Y."/>
            <person name="Song Y."/>
            <person name="Tong Y."/>
            <person name="Lu Y."/>
            <person name="Yang J."/>
            <person name="Xu C."/>
            <person name="Jia M."/>
            <person name="Peters R.J."/>
            <person name="Huang L."/>
            <person name="Gao W."/>
        </authorList>
    </citation>
    <scope>NUCLEOTIDE SEQUENCE [LARGE SCALE GENOMIC DNA]</scope>
    <source>
        <strain evidence="3">cv. XIE 37</strain>
        <tissue evidence="2">Leaf</tissue>
    </source>
</reference>
<sequence>MELQMISDVVGILKDAYKIFCKNVKLMLSVALLSLSFNSVIYLSNIFSTTPLISDLFSKQSLLITTTPGSPEFASLLLSIKEDIRIFVGVEWIFLIINFISAIFITTVIIFASAFTHNGKALSFKELLLKTLKAWKRPLVTWFYVNLLASGFLIIFIIILIPVFLVMDSPFKPSIVSIVLIVLVTVLYTYLAVVWTLALVVSVLEDKCGIEALGKAAQLIKGMKLEGFLLNLLFTILNSGLLQGMRFIPGKHPFIVGLIIVNFIGLLRMFWLMTYTVLYYDSKKTHGEGVEFQGSLDYVKVPTTPLIADDMA</sequence>
<evidence type="ECO:0000313" key="2">
    <source>
        <dbReference type="EMBL" id="KAF5742867.1"/>
    </source>
</evidence>
<keyword evidence="1" id="KW-0472">Membrane</keyword>
<dbReference type="OrthoDB" id="777403at2759"/>
<evidence type="ECO:0000256" key="1">
    <source>
        <dbReference type="SAM" id="Phobius"/>
    </source>
</evidence>
<evidence type="ECO:0000313" key="3">
    <source>
        <dbReference type="Proteomes" id="UP000593562"/>
    </source>
</evidence>
<keyword evidence="1" id="KW-1133">Transmembrane helix</keyword>
<comment type="caution">
    <text evidence="2">The sequence shown here is derived from an EMBL/GenBank/DDBJ whole genome shotgun (WGS) entry which is preliminary data.</text>
</comment>
<dbReference type="PANTHER" id="PTHR33133:SF1">
    <property type="entry name" value="EXPRESSED PROTEIN-RELATED"/>
    <property type="match status" value="1"/>
</dbReference>
<protein>
    <recommendedName>
        <fullName evidence="4">Transmembrane protein</fullName>
    </recommendedName>
</protein>
<name>A0A7J7D942_TRIWF</name>
<dbReference type="Proteomes" id="UP000593562">
    <property type="component" value="Unassembled WGS sequence"/>
</dbReference>
<gene>
    <name evidence="2" type="ORF">HS088_TW09G00928</name>
</gene>
<dbReference type="EMBL" id="JAAARO010000009">
    <property type="protein sequence ID" value="KAF5742867.1"/>
    <property type="molecule type" value="Genomic_DNA"/>
</dbReference>
<keyword evidence="3" id="KW-1185">Reference proteome</keyword>
<dbReference type="AlphaFoldDB" id="A0A7J7D942"/>
<dbReference type="InParanoid" id="A0A7J7D942"/>
<proteinExistence type="predicted"/>
<feature type="transmembrane region" description="Helical" evidence="1">
    <location>
        <begin position="26"/>
        <end position="47"/>
    </location>
</feature>
<dbReference type="FunCoup" id="A0A7J7D942">
    <property type="interactions" value="51"/>
</dbReference>